<evidence type="ECO:0000256" key="1">
    <source>
        <dbReference type="ARBA" id="ARBA00008486"/>
    </source>
</evidence>
<name>A0A059FNC8_9PROT</name>
<comment type="similarity">
    <text evidence="1">Belongs to the hcp beta-lactamase family.</text>
</comment>
<keyword evidence="3" id="KW-0732">Signal</keyword>
<dbReference type="eggNOG" id="COG0790">
    <property type="taxonomic scope" value="Bacteria"/>
</dbReference>
<sequence length="330" mass="35313">MLTRFFGWALALFVIAATPAHAQEPLDGKAISSILKSKCLDGDVWGCRELGRASLLGKITIGEQSYVINKSPISALVALKKGCELQDGESCFLAGTGMELGDIPSQSIAETVSYYQKGCDLDDARSCTEMGYATSKGNGVGKSIYRSIMLYEKACNLGDHTTCSYVAAEYKVGEHVTKSFKKAYALSEIGCAGGDKEACADLEGGLVTKEHEKRCSNGQMDSCAKLGKIYGQHYDDKAKAQPYILKACNANNGEACTSLANNYNYGLGVAVDRDRAISLYDKGCRAGYAPGCYNAGVMYEKGRGVPQNTPLGETYYAKACSLGVTKYCGR</sequence>
<evidence type="ECO:0000256" key="3">
    <source>
        <dbReference type="SAM" id="SignalP"/>
    </source>
</evidence>
<dbReference type="Gene3D" id="1.25.40.10">
    <property type="entry name" value="Tetratricopeptide repeat domain"/>
    <property type="match status" value="2"/>
</dbReference>
<dbReference type="Proteomes" id="UP000025171">
    <property type="component" value="Unassembled WGS sequence"/>
</dbReference>
<reference evidence="4 5" key="1">
    <citation type="journal article" date="2014" name="Antonie Van Leeuwenhoek">
        <title>Hyphomonas beringensis sp. nov. and Hyphomonas chukchiensis sp. nov., isolated from surface seawater of the Bering Sea and Chukchi Sea.</title>
        <authorList>
            <person name="Li C."/>
            <person name="Lai Q."/>
            <person name="Li G."/>
            <person name="Dong C."/>
            <person name="Wang J."/>
            <person name="Liao Y."/>
            <person name="Shao Z."/>
        </authorList>
    </citation>
    <scope>NUCLEOTIDE SEQUENCE [LARGE SCALE GENOMIC DNA]</scope>
    <source>
        <strain evidence="4 5">MHS-2</strain>
    </source>
</reference>
<dbReference type="RefSeq" id="WP_156945521.1">
    <property type="nucleotide sequence ID" value="NZ_ARYK01000004.1"/>
</dbReference>
<dbReference type="OrthoDB" id="7615610at2"/>
<evidence type="ECO:0000313" key="4">
    <source>
        <dbReference type="EMBL" id="KCZ92112.1"/>
    </source>
</evidence>
<dbReference type="PANTHER" id="PTHR13891:SF1">
    <property type="entry name" value="CYTOCHROME C OXIDASE ASSEMBLY FACTOR 7"/>
    <property type="match status" value="1"/>
</dbReference>
<dbReference type="SUPFAM" id="SSF81901">
    <property type="entry name" value="HCP-like"/>
    <property type="match status" value="2"/>
</dbReference>
<feature type="signal peptide" evidence="3">
    <location>
        <begin position="1"/>
        <end position="22"/>
    </location>
</feature>
<comment type="caution">
    <text evidence="4">The sequence shown here is derived from an EMBL/GenBank/DDBJ whole genome shotgun (WGS) entry which is preliminary data.</text>
</comment>
<keyword evidence="5" id="KW-1185">Reference proteome</keyword>
<dbReference type="PANTHER" id="PTHR13891">
    <property type="entry name" value="CYTOCHROME C OXIDASE ASSEMBLY FACTOR 7"/>
    <property type="match status" value="1"/>
</dbReference>
<accession>A0A059FNC8</accession>
<protein>
    <submittedName>
        <fullName evidence="4">Sel1 domain-containing protein repeat-containing protein</fullName>
    </submittedName>
</protein>
<dbReference type="EMBL" id="ARYK01000004">
    <property type="protein sequence ID" value="KCZ92112.1"/>
    <property type="molecule type" value="Genomic_DNA"/>
</dbReference>
<dbReference type="AlphaFoldDB" id="A0A059FNC8"/>
<dbReference type="Pfam" id="PF08238">
    <property type="entry name" value="Sel1"/>
    <property type="match status" value="5"/>
</dbReference>
<feature type="chain" id="PRO_5039931603" evidence="3">
    <location>
        <begin position="23"/>
        <end position="330"/>
    </location>
</feature>
<dbReference type="SMART" id="SM00671">
    <property type="entry name" value="SEL1"/>
    <property type="match status" value="6"/>
</dbReference>
<evidence type="ECO:0000313" key="5">
    <source>
        <dbReference type="Proteomes" id="UP000025171"/>
    </source>
</evidence>
<dbReference type="InterPro" id="IPR006597">
    <property type="entry name" value="Sel1-like"/>
</dbReference>
<evidence type="ECO:0000256" key="2">
    <source>
        <dbReference type="ARBA" id="ARBA00022737"/>
    </source>
</evidence>
<dbReference type="InterPro" id="IPR040239">
    <property type="entry name" value="HcpB-like"/>
</dbReference>
<dbReference type="STRING" id="1280950.HJO_08759"/>
<proteinExistence type="inferred from homology"/>
<dbReference type="InterPro" id="IPR011990">
    <property type="entry name" value="TPR-like_helical_dom_sf"/>
</dbReference>
<gene>
    <name evidence="4" type="ORF">HJO_08759</name>
</gene>
<keyword evidence="2" id="KW-0677">Repeat</keyword>
<organism evidence="4 5">
    <name type="scientific">Hyphomonas johnsonii MHS-2</name>
    <dbReference type="NCBI Taxonomy" id="1280950"/>
    <lineage>
        <taxon>Bacteria</taxon>
        <taxon>Pseudomonadati</taxon>
        <taxon>Pseudomonadota</taxon>
        <taxon>Alphaproteobacteria</taxon>
        <taxon>Hyphomonadales</taxon>
        <taxon>Hyphomonadaceae</taxon>
        <taxon>Hyphomonas</taxon>
    </lineage>
</organism>